<comment type="cofactor">
    <cofactor evidence="7">
        <name>Zn(2+)</name>
        <dbReference type="ChEBI" id="CHEBI:29105"/>
    </cofactor>
    <text evidence="7">Binds 2 Zn(2+) ions per subunit.</text>
</comment>
<keyword evidence="4 7" id="KW-0479">Metal-binding</keyword>
<keyword evidence="9" id="KW-1185">Reference proteome</keyword>
<dbReference type="SUPFAM" id="SSF53187">
    <property type="entry name" value="Zn-dependent exopeptidases"/>
    <property type="match status" value="1"/>
</dbReference>
<dbReference type="PIRSF" id="PIRSF001235">
    <property type="entry name" value="Amidase_carbamoylase"/>
    <property type="match status" value="1"/>
</dbReference>
<dbReference type="CDD" id="cd03884">
    <property type="entry name" value="M20_bAS"/>
    <property type="match status" value="1"/>
</dbReference>
<proteinExistence type="inferred from homology"/>
<feature type="binding site" evidence="7">
    <location>
        <position position="91"/>
    </location>
    <ligand>
        <name>Zn(2+)</name>
        <dbReference type="ChEBI" id="CHEBI:29105"/>
        <label>2</label>
    </ligand>
</feature>
<dbReference type="NCBIfam" id="TIGR01879">
    <property type="entry name" value="hydantase"/>
    <property type="match status" value="1"/>
</dbReference>
<evidence type="ECO:0000313" key="8">
    <source>
        <dbReference type="EMBL" id="SMO46384.1"/>
    </source>
</evidence>
<dbReference type="AlphaFoldDB" id="A0A521BGY9"/>
<evidence type="ECO:0000256" key="7">
    <source>
        <dbReference type="PIRSR" id="PIRSR001235-1"/>
    </source>
</evidence>
<dbReference type="Gene3D" id="3.40.630.10">
    <property type="entry name" value="Zn peptidases"/>
    <property type="match status" value="1"/>
</dbReference>
<protein>
    <submittedName>
        <fullName evidence="8">N-carbamoyl-L-amino-acid hydrolase</fullName>
    </submittedName>
</protein>
<evidence type="ECO:0000313" key="9">
    <source>
        <dbReference type="Proteomes" id="UP000315636"/>
    </source>
</evidence>
<evidence type="ECO:0000256" key="2">
    <source>
        <dbReference type="ARBA" id="ARBA00006153"/>
    </source>
</evidence>
<gene>
    <name evidence="8" type="ORF">SAMN06264849_10283</name>
</gene>
<accession>A0A521BGY9</accession>
<dbReference type="Gene3D" id="3.30.70.360">
    <property type="match status" value="1"/>
</dbReference>
<dbReference type="GO" id="GO:0046872">
    <property type="term" value="F:metal ion binding"/>
    <property type="evidence" value="ECO:0007669"/>
    <property type="project" value="UniProtKB-KW"/>
</dbReference>
<dbReference type="GO" id="GO:0016813">
    <property type="term" value="F:hydrolase activity, acting on carbon-nitrogen (but not peptide) bonds, in linear amidines"/>
    <property type="evidence" value="ECO:0007669"/>
    <property type="project" value="InterPro"/>
</dbReference>
<organism evidence="8 9">
    <name type="scientific">Melghirimyces algeriensis</name>
    <dbReference type="NCBI Taxonomy" id="910412"/>
    <lineage>
        <taxon>Bacteria</taxon>
        <taxon>Bacillati</taxon>
        <taxon>Bacillota</taxon>
        <taxon>Bacilli</taxon>
        <taxon>Bacillales</taxon>
        <taxon>Thermoactinomycetaceae</taxon>
        <taxon>Melghirimyces</taxon>
    </lineage>
</organism>
<feature type="binding site" evidence="7">
    <location>
        <position position="126"/>
    </location>
    <ligand>
        <name>Zn(2+)</name>
        <dbReference type="ChEBI" id="CHEBI:29105"/>
        <label>2</label>
    </ligand>
</feature>
<evidence type="ECO:0000256" key="3">
    <source>
        <dbReference type="ARBA" id="ARBA00011738"/>
    </source>
</evidence>
<dbReference type="InterPro" id="IPR010158">
    <property type="entry name" value="Amidase_Cbmase"/>
</dbReference>
<dbReference type="Pfam" id="PF01546">
    <property type="entry name" value="Peptidase_M20"/>
    <property type="match status" value="1"/>
</dbReference>
<evidence type="ECO:0000256" key="6">
    <source>
        <dbReference type="ARBA" id="ARBA00023211"/>
    </source>
</evidence>
<reference evidence="8 9" key="1">
    <citation type="submission" date="2017-05" db="EMBL/GenBank/DDBJ databases">
        <authorList>
            <person name="Varghese N."/>
            <person name="Submissions S."/>
        </authorList>
    </citation>
    <scope>NUCLEOTIDE SEQUENCE [LARGE SCALE GENOMIC DNA]</scope>
    <source>
        <strain evidence="8 9">DSM 45474</strain>
    </source>
</reference>
<feature type="binding site" evidence="7">
    <location>
        <position position="191"/>
    </location>
    <ligand>
        <name>Zn(2+)</name>
        <dbReference type="ChEBI" id="CHEBI:29105"/>
        <label>1</label>
    </ligand>
</feature>
<name>A0A521BGY9_9BACL</name>
<dbReference type="PANTHER" id="PTHR32494:SF19">
    <property type="entry name" value="ALLANTOATE DEIMINASE-RELATED"/>
    <property type="match status" value="1"/>
</dbReference>
<dbReference type="EMBL" id="FXTI01000002">
    <property type="protein sequence ID" value="SMO46384.1"/>
    <property type="molecule type" value="Genomic_DNA"/>
</dbReference>
<dbReference type="SUPFAM" id="SSF55031">
    <property type="entry name" value="Bacterial exopeptidase dimerisation domain"/>
    <property type="match status" value="1"/>
</dbReference>
<sequence length="416" mass="45734">MNQKKWLIKTWKKLNRTDVMEREEGFTRLGYSEEEWESIAAFIQEAQALGLAVIRDAAGNAIARWEGMHSEAGAVAMGSHLDTVKNGGGYDGVAGVLCGLGAVKALKEENYRPVVPVEVICFASEESSRFGVSTIGSKAMTGNWHPEMLRDVTDTEGITVRQAVEERGLSFEQMEEARRPCKAIRHFVELHIEQGTRIEEAGKDFGVATAVACPIRLRIRVVGKAGHTGSTPMSRRWDALVASAPLISFISERARQLSEENDVPVVATVSQINLTPNVITVIPEEVVLGIDIRSVNDCLKRSLADEIQEKMERLADEDGVSFTVETLVDDDSVKLDPDLSTSLQQMGQALGYEGLMMESGAGHDVMNMAARWSSGLIFIPCRDGLSHHPKEYASPKDLQMGVELLKAYIRQYAGEQ</sequence>
<feature type="binding site" evidence="7">
    <location>
        <position position="91"/>
    </location>
    <ligand>
        <name>Zn(2+)</name>
        <dbReference type="ChEBI" id="CHEBI:29105"/>
        <label>1</label>
    </ligand>
</feature>
<dbReference type="RefSeq" id="WP_246064831.1">
    <property type="nucleotide sequence ID" value="NZ_FXTI01000002.1"/>
</dbReference>
<keyword evidence="6" id="KW-0464">Manganese</keyword>
<dbReference type="InterPro" id="IPR002933">
    <property type="entry name" value="Peptidase_M20"/>
</dbReference>
<feature type="binding site" evidence="7">
    <location>
        <position position="80"/>
    </location>
    <ligand>
        <name>Zn(2+)</name>
        <dbReference type="ChEBI" id="CHEBI:29105"/>
        <label>1</label>
    </ligand>
</feature>
<evidence type="ECO:0000256" key="4">
    <source>
        <dbReference type="ARBA" id="ARBA00022723"/>
    </source>
</evidence>
<comment type="similarity">
    <text evidence="2">Belongs to the peptidase M20 family.</text>
</comment>
<dbReference type="InterPro" id="IPR036264">
    <property type="entry name" value="Bact_exopeptidase_dim_dom"/>
</dbReference>
<keyword evidence="7" id="KW-0862">Zinc</keyword>
<feature type="binding site" evidence="7">
    <location>
        <position position="387"/>
    </location>
    <ligand>
        <name>Zn(2+)</name>
        <dbReference type="ChEBI" id="CHEBI:29105"/>
        <label>2</label>
    </ligand>
</feature>
<evidence type="ECO:0000256" key="1">
    <source>
        <dbReference type="ARBA" id="ARBA00001936"/>
    </source>
</evidence>
<dbReference type="PANTHER" id="PTHR32494">
    <property type="entry name" value="ALLANTOATE DEIMINASE-RELATED"/>
    <property type="match status" value="1"/>
</dbReference>
<comment type="cofactor">
    <cofactor evidence="1">
        <name>Mn(2+)</name>
        <dbReference type="ChEBI" id="CHEBI:29035"/>
    </cofactor>
</comment>
<dbReference type="Proteomes" id="UP000315636">
    <property type="component" value="Unassembled WGS sequence"/>
</dbReference>
<keyword evidence="5 8" id="KW-0378">Hydrolase</keyword>
<evidence type="ECO:0000256" key="5">
    <source>
        <dbReference type="ARBA" id="ARBA00022801"/>
    </source>
</evidence>
<comment type="subunit">
    <text evidence="3">Homodimer.</text>
</comment>